<feature type="domain" description="Methyl-accepting transducer" evidence="5">
    <location>
        <begin position="305"/>
        <end position="541"/>
    </location>
</feature>
<dbReference type="InterPro" id="IPR003660">
    <property type="entry name" value="HAMP_dom"/>
</dbReference>
<reference evidence="7 8" key="1">
    <citation type="submission" date="2019-01" db="EMBL/GenBank/DDBJ databases">
        <authorList>
            <person name="Chen W.-M."/>
        </authorList>
    </citation>
    <scope>NUCLEOTIDE SEQUENCE [LARGE SCALE GENOMIC DNA]</scope>
    <source>
        <strain evidence="7 8">TER-1</strain>
    </source>
</reference>
<evidence type="ECO:0000313" key="8">
    <source>
        <dbReference type="Proteomes" id="UP000286997"/>
    </source>
</evidence>
<dbReference type="SMART" id="SM00283">
    <property type="entry name" value="MA"/>
    <property type="match status" value="1"/>
</dbReference>
<dbReference type="GO" id="GO:0006935">
    <property type="term" value="P:chemotaxis"/>
    <property type="evidence" value="ECO:0007669"/>
    <property type="project" value="InterPro"/>
</dbReference>
<dbReference type="Gene3D" id="6.10.340.10">
    <property type="match status" value="1"/>
</dbReference>
<evidence type="ECO:0000256" key="1">
    <source>
        <dbReference type="ARBA" id="ARBA00023224"/>
    </source>
</evidence>
<keyword evidence="4" id="KW-1133">Transmembrane helix</keyword>
<accession>A0A3S2VDY3</accession>
<dbReference type="GO" id="GO:0004888">
    <property type="term" value="F:transmembrane signaling receptor activity"/>
    <property type="evidence" value="ECO:0007669"/>
    <property type="project" value="InterPro"/>
</dbReference>
<dbReference type="PANTHER" id="PTHR32089">
    <property type="entry name" value="METHYL-ACCEPTING CHEMOTAXIS PROTEIN MCPB"/>
    <property type="match status" value="1"/>
</dbReference>
<feature type="transmembrane region" description="Helical" evidence="4">
    <location>
        <begin position="7"/>
        <end position="29"/>
    </location>
</feature>
<evidence type="ECO:0000256" key="4">
    <source>
        <dbReference type="SAM" id="Phobius"/>
    </source>
</evidence>
<name>A0A3S2VDY3_9HYPH</name>
<keyword evidence="4" id="KW-0812">Transmembrane</keyword>
<feature type="domain" description="HAMP" evidence="6">
    <location>
        <begin position="210"/>
        <end position="263"/>
    </location>
</feature>
<dbReference type="AlphaFoldDB" id="A0A3S2VDY3"/>
<dbReference type="OrthoDB" id="7980437at2"/>
<dbReference type="InterPro" id="IPR004090">
    <property type="entry name" value="Chemotax_Me-accpt_rcpt"/>
</dbReference>
<dbReference type="Pfam" id="PF00672">
    <property type="entry name" value="HAMP"/>
    <property type="match status" value="1"/>
</dbReference>
<dbReference type="SUPFAM" id="SSF58104">
    <property type="entry name" value="Methyl-accepting chemotaxis protein (MCP) signaling domain"/>
    <property type="match status" value="1"/>
</dbReference>
<dbReference type="PANTHER" id="PTHR32089:SF112">
    <property type="entry name" value="LYSOZYME-LIKE PROTEIN-RELATED"/>
    <property type="match status" value="1"/>
</dbReference>
<sequence length="561" mass="57613">MLARVSILTKFLGVIGAIGVIIGGCVWYATAQMTVINDAYSTFLDRDATGWAATRRLNRLVFQTSDAAGRMIIETEPDRIREAAAAFDKIGPEFKTVFDIMRQTLPAFRTRVDAMSRDIDRMLAEAALVRDLGQRNANDEARERLREKFDPIRRALFGSSLELGNDVEAAIRKGSDALTVQTNAARHMTMLLSGAAIVVGLLAAVAVVVAGITGPIKRLTAALRRMAGGETDVETAEARRGDEIGAIGRAVEDIKALVARTAAEQAETRRLADEAAAAERRRATIALADGFEAAVGGIVGGLAASATELQATARTMAGTATETASQSTAVAAAAEQAAGNVATVSCAAEELGASVQEIGRQVSGSAALAQSAVAEADGAVEIVQVLSRTAARIGDVVGLISSIASQTNLLALNATIEAARAGEAGRGFAVVAAEVKDLAGQTAKATAEISGQIAQIQAATEQAATAIGGITGRIREISGVASGIAAAVEEQGAATQEIVRNVAQAATGTGEVTRNIVGVAGAAEETGAASSQVLHSASELSRRSEELGAEVGRFLATVRAA</sequence>
<organism evidence="7 8">
    <name type="scientific">Methylobacterium oryzihabitans</name>
    <dbReference type="NCBI Taxonomy" id="2499852"/>
    <lineage>
        <taxon>Bacteria</taxon>
        <taxon>Pseudomonadati</taxon>
        <taxon>Pseudomonadota</taxon>
        <taxon>Alphaproteobacteria</taxon>
        <taxon>Hyphomicrobiales</taxon>
        <taxon>Methylobacteriaceae</taxon>
        <taxon>Methylobacterium</taxon>
    </lineage>
</organism>
<dbReference type="PRINTS" id="PR00260">
    <property type="entry name" value="CHEMTRNSDUCR"/>
</dbReference>
<comment type="caution">
    <text evidence="7">The sequence shown here is derived from an EMBL/GenBank/DDBJ whole genome shotgun (WGS) entry which is preliminary data.</text>
</comment>
<dbReference type="PROSITE" id="PS50885">
    <property type="entry name" value="HAMP"/>
    <property type="match status" value="1"/>
</dbReference>
<dbReference type="RefSeq" id="WP_127727624.1">
    <property type="nucleotide sequence ID" value="NZ_SACP01000003.1"/>
</dbReference>
<keyword evidence="1 3" id="KW-0807">Transducer</keyword>
<dbReference type="CDD" id="cd06225">
    <property type="entry name" value="HAMP"/>
    <property type="match status" value="1"/>
</dbReference>
<evidence type="ECO:0000256" key="3">
    <source>
        <dbReference type="PROSITE-ProRule" id="PRU00284"/>
    </source>
</evidence>
<proteinExistence type="inferred from homology"/>
<dbReference type="SMART" id="SM00304">
    <property type="entry name" value="HAMP"/>
    <property type="match status" value="1"/>
</dbReference>
<dbReference type="EMBL" id="SACP01000003">
    <property type="protein sequence ID" value="RVU20649.1"/>
    <property type="molecule type" value="Genomic_DNA"/>
</dbReference>
<dbReference type="Gene3D" id="1.10.287.950">
    <property type="entry name" value="Methyl-accepting chemotaxis protein"/>
    <property type="match status" value="1"/>
</dbReference>
<evidence type="ECO:0000259" key="6">
    <source>
        <dbReference type="PROSITE" id="PS50885"/>
    </source>
</evidence>
<protein>
    <submittedName>
        <fullName evidence="7">Methyl-accepting chemotaxis protein</fullName>
    </submittedName>
</protein>
<dbReference type="Proteomes" id="UP000286997">
    <property type="component" value="Unassembled WGS sequence"/>
</dbReference>
<evidence type="ECO:0000259" key="5">
    <source>
        <dbReference type="PROSITE" id="PS50111"/>
    </source>
</evidence>
<dbReference type="PROSITE" id="PS51257">
    <property type="entry name" value="PROKAR_LIPOPROTEIN"/>
    <property type="match status" value="1"/>
</dbReference>
<dbReference type="GO" id="GO:0007165">
    <property type="term" value="P:signal transduction"/>
    <property type="evidence" value="ECO:0007669"/>
    <property type="project" value="UniProtKB-KW"/>
</dbReference>
<evidence type="ECO:0000256" key="2">
    <source>
        <dbReference type="ARBA" id="ARBA00029447"/>
    </source>
</evidence>
<keyword evidence="4" id="KW-0472">Membrane</keyword>
<dbReference type="InterPro" id="IPR004089">
    <property type="entry name" value="MCPsignal_dom"/>
</dbReference>
<keyword evidence="8" id="KW-1185">Reference proteome</keyword>
<dbReference type="GO" id="GO:0016020">
    <property type="term" value="C:membrane"/>
    <property type="evidence" value="ECO:0007669"/>
    <property type="project" value="InterPro"/>
</dbReference>
<feature type="transmembrane region" description="Helical" evidence="4">
    <location>
        <begin position="190"/>
        <end position="216"/>
    </location>
</feature>
<dbReference type="Pfam" id="PF00015">
    <property type="entry name" value="MCPsignal"/>
    <property type="match status" value="1"/>
</dbReference>
<comment type="similarity">
    <text evidence="2">Belongs to the methyl-accepting chemotaxis (MCP) protein family.</text>
</comment>
<dbReference type="PROSITE" id="PS50111">
    <property type="entry name" value="CHEMOTAXIS_TRANSDUC_2"/>
    <property type="match status" value="1"/>
</dbReference>
<gene>
    <name evidence="7" type="ORF">EOE48_04685</name>
</gene>
<evidence type="ECO:0000313" key="7">
    <source>
        <dbReference type="EMBL" id="RVU20649.1"/>
    </source>
</evidence>